<gene>
    <name evidence="1" type="ORF">O181_018456</name>
</gene>
<organism evidence="1 2">
    <name type="scientific">Austropuccinia psidii MF-1</name>
    <dbReference type="NCBI Taxonomy" id="1389203"/>
    <lineage>
        <taxon>Eukaryota</taxon>
        <taxon>Fungi</taxon>
        <taxon>Dikarya</taxon>
        <taxon>Basidiomycota</taxon>
        <taxon>Pucciniomycotina</taxon>
        <taxon>Pucciniomycetes</taxon>
        <taxon>Pucciniales</taxon>
        <taxon>Sphaerophragmiaceae</taxon>
        <taxon>Austropuccinia</taxon>
    </lineage>
</organism>
<dbReference type="EMBL" id="AVOT02005304">
    <property type="protein sequence ID" value="MBW0478741.1"/>
    <property type="molecule type" value="Genomic_DNA"/>
</dbReference>
<dbReference type="OrthoDB" id="3344688at2759"/>
<dbReference type="CDD" id="cd09272">
    <property type="entry name" value="RNase_HI_RT_Ty1"/>
    <property type="match status" value="1"/>
</dbReference>
<reference evidence="1" key="1">
    <citation type="submission" date="2021-03" db="EMBL/GenBank/DDBJ databases">
        <title>Draft genome sequence of rust myrtle Austropuccinia psidii MF-1, a brazilian biotype.</title>
        <authorList>
            <person name="Quecine M.C."/>
            <person name="Pachon D.M.R."/>
            <person name="Bonatelli M.L."/>
            <person name="Correr F.H."/>
            <person name="Franceschini L.M."/>
            <person name="Leite T.F."/>
            <person name="Margarido G.R.A."/>
            <person name="Almeida C.A."/>
            <person name="Ferrarezi J.A."/>
            <person name="Labate C.A."/>
        </authorList>
    </citation>
    <scope>NUCLEOTIDE SEQUENCE</scope>
    <source>
        <strain evidence="1">MF-1</strain>
    </source>
</reference>
<dbReference type="Proteomes" id="UP000765509">
    <property type="component" value="Unassembled WGS sequence"/>
</dbReference>
<dbReference type="AlphaFoldDB" id="A0A9Q3C5C5"/>
<proteinExistence type="predicted"/>
<evidence type="ECO:0000313" key="1">
    <source>
        <dbReference type="EMBL" id="MBW0478741.1"/>
    </source>
</evidence>
<accession>A0A9Q3C5C5</accession>
<protein>
    <recommendedName>
        <fullName evidence="3">Reverse transcriptase Ty1/copia-type domain-containing protein</fullName>
    </recommendedName>
</protein>
<name>A0A9Q3C5C5_9BASI</name>
<evidence type="ECO:0000313" key="2">
    <source>
        <dbReference type="Proteomes" id="UP000765509"/>
    </source>
</evidence>
<keyword evidence="2" id="KW-1185">Reference proteome</keyword>
<dbReference type="PANTHER" id="PTHR11439">
    <property type="entry name" value="GAG-POL-RELATED RETROTRANSPOSON"/>
    <property type="match status" value="1"/>
</dbReference>
<sequence length="247" mass="27293">MGFTAIEVDQSLYIFRSGETTVVIQVHVNNGVMTLNSQAAISNFKQCLCAEVEIKWHDTITQIVGLECAIGEGEVTIAQQWLTNIIIEAYPQTIIKTDLPLPALSASNSNSKDEIMDATPFCSFVVLLAYLVSGSHPDLAFAVKYLAWHSMLPMVQHWGILDHVMGYLLKTRSHRLILRPNNISLNLWSNAGWGGDLERSQSGFMLKLGNAPILWTSKWQGVVALSTCAAEYIALSDSTQHFVQAIN</sequence>
<evidence type="ECO:0008006" key="3">
    <source>
        <dbReference type="Google" id="ProtNLM"/>
    </source>
</evidence>
<comment type="caution">
    <text evidence="1">The sequence shown here is derived from an EMBL/GenBank/DDBJ whole genome shotgun (WGS) entry which is preliminary data.</text>
</comment>
<dbReference type="PANTHER" id="PTHR11439:SF483">
    <property type="entry name" value="PEPTIDE SYNTHASE GLIP-LIKE, PUTATIVE (AFU_ORTHOLOGUE AFUA_3G12920)-RELATED"/>
    <property type="match status" value="1"/>
</dbReference>